<dbReference type="EC" id="6.3.2.3" evidence="3 12"/>
<keyword evidence="8 12" id="KW-0547">Nucleotide-binding</keyword>
<dbReference type="EMBL" id="CAXLJM020000066">
    <property type="protein sequence ID" value="CAL8121898.1"/>
    <property type="molecule type" value="Genomic_DNA"/>
</dbReference>
<dbReference type="NCBIfam" id="TIGR01986">
    <property type="entry name" value="glut_syn_euk"/>
    <property type="match status" value="1"/>
</dbReference>
<evidence type="ECO:0000256" key="2">
    <source>
        <dbReference type="ARBA" id="ARBA00010385"/>
    </source>
</evidence>
<comment type="catalytic activity">
    <reaction evidence="11">
        <text>gamma-L-glutamyl-L-cysteine + glycine + ATP = glutathione + ADP + phosphate + H(+)</text>
        <dbReference type="Rhea" id="RHEA:13557"/>
        <dbReference type="ChEBI" id="CHEBI:15378"/>
        <dbReference type="ChEBI" id="CHEBI:30616"/>
        <dbReference type="ChEBI" id="CHEBI:43474"/>
        <dbReference type="ChEBI" id="CHEBI:57305"/>
        <dbReference type="ChEBI" id="CHEBI:57925"/>
        <dbReference type="ChEBI" id="CHEBI:58173"/>
        <dbReference type="ChEBI" id="CHEBI:456216"/>
        <dbReference type="EC" id="6.3.2.3"/>
    </reaction>
    <physiologicalReaction direction="left-to-right" evidence="11">
        <dbReference type="Rhea" id="RHEA:13558"/>
    </physiologicalReaction>
</comment>
<evidence type="ECO:0000256" key="9">
    <source>
        <dbReference type="ARBA" id="ARBA00022840"/>
    </source>
</evidence>
<comment type="similarity">
    <text evidence="2 12">Belongs to the eukaryotic GSH synthase family.</text>
</comment>
<dbReference type="PANTHER" id="PTHR11130:SF0">
    <property type="entry name" value="GLUTATHIONE SYNTHETASE"/>
    <property type="match status" value="1"/>
</dbReference>
<evidence type="ECO:0000259" key="13">
    <source>
        <dbReference type="Pfam" id="PF03199"/>
    </source>
</evidence>
<reference evidence="14 15" key="1">
    <citation type="submission" date="2024-08" db="EMBL/GenBank/DDBJ databases">
        <authorList>
            <person name="Cucini C."/>
            <person name="Frati F."/>
        </authorList>
    </citation>
    <scope>NUCLEOTIDE SEQUENCE [LARGE SCALE GENOMIC DNA]</scope>
</reference>
<dbReference type="InterPro" id="IPR014049">
    <property type="entry name" value="Glutathione_synthase_N_euk"/>
</dbReference>
<name>A0ABP1RA40_9HEXA</name>
<comment type="caution">
    <text evidence="14">The sequence shown here is derived from an EMBL/GenBank/DDBJ whole genome shotgun (WGS) entry which is preliminary data.</text>
</comment>
<dbReference type="Gene3D" id="3.30.1490.80">
    <property type="match status" value="1"/>
</dbReference>
<dbReference type="InterPro" id="IPR037013">
    <property type="entry name" value="GSH-S_sub-bd_sf"/>
</dbReference>
<accession>A0ABP1RA40</accession>
<dbReference type="Gene3D" id="1.10.1080.10">
    <property type="entry name" value="Glutathione Synthetase, Chain A, domain 3"/>
    <property type="match status" value="1"/>
</dbReference>
<protein>
    <recommendedName>
        <fullName evidence="4 12">Glutathione synthetase</fullName>
        <shortName evidence="12">GSH-S</shortName>
        <ecNumber evidence="3 12">6.3.2.3</ecNumber>
    </recommendedName>
</protein>
<organism evidence="14 15">
    <name type="scientific">Orchesella dallaii</name>
    <dbReference type="NCBI Taxonomy" id="48710"/>
    <lineage>
        <taxon>Eukaryota</taxon>
        <taxon>Metazoa</taxon>
        <taxon>Ecdysozoa</taxon>
        <taxon>Arthropoda</taxon>
        <taxon>Hexapoda</taxon>
        <taxon>Collembola</taxon>
        <taxon>Entomobryomorpha</taxon>
        <taxon>Entomobryoidea</taxon>
        <taxon>Orchesellidae</taxon>
        <taxon>Orchesellinae</taxon>
        <taxon>Orchesella</taxon>
    </lineage>
</organism>
<dbReference type="Proteomes" id="UP001642540">
    <property type="component" value="Unassembled WGS sequence"/>
</dbReference>
<dbReference type="Pfam" id="PF03199">
    <property type="entry name" value="GSH_synthase"/>
    <property type="match status" value="1"/>
</dbReference>
<comment type="pathway">
    <text evidence="1 12">Sulfur metabolism; glutathione biosynthesis; glutathione from L-cysteine and L-glutamate: step 2/2.</text>
</comment>
<dbReference type="InterPro" id="IPR014042">
    <property type="entry name" value="Glutathione_synthase_a-hlx"/>
</dbReference>
<dbReference type="Gene3D" id="3.40.50.1760">
    <property type="entry name" value="Glutathione synthase, substrate-binding domain superfamily, eukaryotic"/>
    <property type="match status" value="1"/>
</dbReference>
<keyword evidence="9 12" id="KW-0067">ATP-binding</keyword>
<keyword evidence="7 12" id="KW-0479">Metal-binding</keyword>
<feature type="domain" description="Glutathione synthase substrate-binding" evidence="13">
    <location>
        <begin position="203"/>
        <end position="302"/>
    </location>
</feature>
<keyword evidence="10 12" id="KW-0460">Magnesium</keyword>
<dbReference type="InterPro" id="IPR014709">
    <property type="entry name" value="Glutathione_synthase_C_euk"/>
</dbReference>
<evidence type="ECO:0000313" key="15">
    <source>
        <dbReference type="Proteomes" id="UP001642540"/>
    </source>
</evidence>
<evidence type="ECO:0000256" key="8">
    <source>
        <dbReference type="ARBA" id="ARBA00022741"/>
    </source>
</evidence>
<evidence type="ECO:0000256" key="1">
    <source>
        <dbReference type="ARBA" id="ARBA00004965"/>
    </source>
</evidence>
<keyword evidence="5 12" id="KW-0436">Ligase</keyword>
<evidence type="ECO:0000256" key="4">
    <source>
        <dbReference type="ARBA" id="ARBA00020821"/>
    </source>
</evidence>
<dbReference type="InterPro" id="IPR005615">
    <property type="entry name" value="Glutathione_synthase"/>
</dbReference>
<proteinExistence type="inferred from homology"/>
<evidence type="ECO:0000256" key="11">
    <source>
        <dbReference type="ARBA" id="ARBA00048871"/>
    </source>
</evidence>
<keyword evidence="6 12" id="KW-0317">Glutathione biosynthesis</keyword>
<comment type="cofactor">
    <cofactor evidence="12">
        <name>Mg(2+)</name>
        <dbReference type="ChEBI" id="CHEBI:18420"/>
    </cofactor>
    <text evidence="12">Binds 1 Mg(2+) ion per subunit.</text>
</comment>
<dbReference type="Gene3D" id="3.30.470.20">
    <property type="entry name" value="ATP-grasp fold, B domain"/>
    <property type="match status" value="1"/>
</dbReference>
<dbReference type="SUPFAM" id="SSF56059">
    <property type="entry name" value="Glutathione synthetase ATP-binding domain-like"/>
    <property type="match status" value="1"/>
</dbReference>
<evidence type="ECO:0000256" key="10">
    <source>
        <dbReference type="ARBA" id="ARBA00022842"/>
    </source>
</evidence>
<evidence type="ECO:0000313" key="14">
    <source>
        <dbReference type="EMBL" id="CAL8121898.1"/>
    </source>
</evidence>
<keyword evidence="15" id="KW-1185">Reference proteome</keyword>
<dbReference type="Gene3D" id="3.30.1490.50">
    <property type="match status" value="1"/>
</dbReference>
<evidence type="ECO:0000256" key="6">
    <source>
        <dbReference type="ARBA" id="ARBA00022684"/>
    </source>
</evidence>
<gene>
    <name evidence="14" type="ORF">ODALV1_LOCUS19586</name>
</gene>
<evidence type="ECO:0000256" key="7">
    <source>
        <dbReference type="ARBA" id="ARBA00022723"/>
    </source>
</evidence>
<dbReference type="PIRSF" id="PIRSF001558">
    <property type="entry name" value="GSHase"/>
    <property type="match status" value="1"/>
</dbReference>
<evidence type="ECO:0000256" key="5">
    <source>
        <dbReference type="ARBA" id="ARBA00022598"/>
    </source>
</evidence>
<evidence type="ECO:0000256" key="12">
    <source>
        <dbReference type="PIRNR" id="PIRNR001558"/>
    </source>
</evidence>
<dbReference type="PANTHER" id="PTHR11130">
    <property type="entry name" value="GLUTATHIONE SYNTHETASE"/>
    <property type="match status" value="1"/>
</dbReference>
<dbReference type="InterPro" id="IPR016185">
    <property type="entry name" value="PreATP-grasp_dom_sf"/>
</dbReference>
<dbReference type="InterPro" id="IPR004887">
    <property type="entry name" value="GSH_synth_subst-bd"/>
</dbReference>
<evidence type="ECO:0000256" key="3">
    <source>
        <dbReference type="ARBA" id="ARBA00012214"/>
    </source>
</evidence>
<dbReference type="SUPFAM" id="SSF52440">
    <property type="entry name" value="PreATP-grasp domain"/>
    <property type="match status" value="1"/>
</dbReference>
<dbReference type="Pfam" id="PF03917">
    <property type="entry name" value="GSH_synth_ATP"/>
    <property type="match status" value="1"/>
</dbReference>
<sequence>MYMDTCIPLPLEQEVLDDVVDKAKDWALMHGVGMRRKDNFSKESLSFAPFLLLPSTFPRAEFDRSLKLQTLLNELVHRVAHDYDFLHQSLSNACKVDEFTRRLFEIYDTVRQEGVAQEVSMGLLRSDYFFDEPRNSVKQVEINTIASSFGALSTVLVHAHRYILAELGHQDKLERLPDNNALQGLCGGMLKAWSIYGRDSAGILFIIEDVTYNICDQRFHEFEIRKMNPNVKVLRKNLTEIGARGIIDSEKRLLIDGVEIAVIYFRSGYAPEQYHSELEWKARLLMERSLAIKCPSIHYHLAGSKKVQQELARPGVVEKYLNNLEDIESIKGIFTGLFPLDRNEAGDQALNMALQNPNNYVLKPQREGGGNNIYGDDIREFLMKIKDSDERSAWILMEKITPPLQRNYMIRPTLKEPMFTDVVSELGIFGVIIGDATNIMVNELSGHMLRTKVCSANEGGVASGLGALDSVYLEDIISNGNPV</sequence>